<keyword evidence="3" id="KW-0309">Germination</keyword>
<dbReference type="PANTHER" id="PTHR43289">
    <property type="entry name" value="MITOGEN-ACTIVATED PROTEIN KINASE KINASE KINASE 20-RELATED"/>
    <property type="match status" value="1"/>
</dbReference>
<dbReference type="Gene3D" id="1.10.510.10">
    <property type="entry name" value="Transferase(Phosphotransferase) domain 1"/>
    <property type="match status" value="1"/>
</dbReference>
<feature type="transmembrane region" description="Helical" evidence="14">
    <location>
        <begin position="344"/>
        <end position="363"/>
    </location>
</feature>
<feature type="domain" description="PASTA" evidence="16">
    <location>
        <begin position="432"/>
        <end position="498"/>
    </location>
</feature>
<dbReference type="AlphaFoldDB" id="A0A8J7KAX5"/>
<dbReference type="InterPro" id="IPR017441">
    <property type="entry name" value="Protein_kinase_ATP_BS"/>
</dbReference>
<evidence type="ECO:0000256" key="12">
    <source>
        <dbReference type="ARBA" id="ARBA00070041"/>
    </source>
</evidence>
<evidence type="ECO:0000256" key="10">
    <source>
        <dbReference type="ARBA" id="ARBA00048679"/>
    </source>
</evidence>
<keyword evidence="7 13" id="KW-0067">ATP-binding</keyword>
<protein>
    <recommendedName>
        <fullName evidence="12">Serine/threonine-protein kinase PrkC</fullName>
        <ecNumber evidence="1">2.7.11.1</ecNumber>
    </recommendedName>
</protein>
<dbReference type="Gene3D" id="3.30.10.20">
    <property type="match status" value="3"/>
</dbReference>
<evidence type="ECO:0000256" key="1">
    <source>
        <dbReference type="ARBA" id="ARBA00012513"/>
    </source>
</evidence>
<dbReference type="FunFam" id="1.10.510.10:FF:000021">
    <property type="entry name" value="Serine/threonine protein kinase"/>
    <property type="match status" value="1"/>
</dbReference>
<dbReference type="CDD" id="cd14014">
    <property type="entry name" value="STKc_PknB_like"/>
    <property type="match status" value="1"/>
</dbReference>
<comment type="catalytic activity">
    <reaction evidence="9">
        <text>L-threonyl-[protein] + ATP = O-phospho-L-threonyl-[protein] + ADP + H(+)</text>
        <dbReference type="Rhea" id="RHEA:46608"/>
        <dbReference type="Rhea" id="RHEA-COMP:11060"/>
        <dbReference type="Rhea" id="RHEA-COMP:11605"/>
        <dbReference type="ChEBI" id="CHEBI:15378"/>
        <dbReference type="ChEBI" id="CHEBI:30013"/>
        <dbReference type="ChEBI" id="CHEBI:30616"/>
        <dbReference type="ChEBI" id="CHEBI:61977"/>
        <dbReference type="ChEBI" id="CHEBI:456216"/>
        <dbReference type="EC" id="2.7.11.1"/>
    </reaction>
</comment>
<dbReference type="Proteomes" id="UP000622653">
    <property type="component" value="Unassembled WGS sequence"/>
</dbReference>
<keyword evidence="18" id="KW-1185">Reference proteome</keyword>
<dbReference type="InterPro" id="IPR008271">
    <property type="entry name" value="Ser/Thr_kinase_AS"/>
</dbReference>
<evidence type="ECO:0000259" key="15">
    <source>
        <dbReference type="PROSITE" id="PS50011"/>
    </source>
</evidence>
<feature type="domain" description="PASTA" evidence="16">
    <location>
        <begin position="499"/>
        <end position="566"/>
    </location>
</feature>
<comment type="caution">
    <text evidence="17">The sequence shown here is derived from an EMBL/GenBank/DDBJ whole genome shotgun (WGS) entry which is preliminary data.</text>
</comment>
<evidence type="ECO:0000256" key="11">
    <source>
        <dbReference type="ARBA" id="ARBA00060432"/>
    </source>
</evidence>
<name>A0A8J7KAX5_9BACL</name>
<sequence length="662" mass="74007">MVEEGGGLTLIGKRIGERYELLQVIGEGGMSRVYLARDVILDREVAIKILHYDFANEEDLKKRFQREALSATSLSHPNIVDIYDVGEDGEIHYLVMEYIKGQTLKTYIQQRGHLTAYEAVPIMQQLVSAISHAHHNGIIHRDIKPQNILMDASGNVKITDFGIAMALDATAYTKTNSIIGTVHYLSPEQARGGMATKRSDIYSLGIVFYELLTGELPFAAETAVAIALKHLQEEIPSVRSHYPEVPQSVENIILKATTKSPDHRYQSADEMYEDLQTALNTNRLNEAKYFIPYDDDATKVMPAIKDLPKMEAADTIIQPPPRIEAQLEEQQPTPPPAKKSKKKWWIGGAIVLLLLVATLPFFFGSKKATVPEVVGEEEKEAIEIIEAAGFVVEESIEEPSDEVEEGIVIRTIPDGGVQREKGSKITIYVSSGHERMKFANYVGRSIDDVKKLLADFDFDIQVEEEFNEAEPGTIIKQNIEAGEEIVPKETTVIFTVSKGIEMKKVDKLIGMSESDLTAYAKSSGFDIRIVREEFSSEQEKGKVISQQPSAGSELKRGGQVNVVVSKGPPSKPVKLIVQSVTIPYEEEVVEDGEDGEKQPQSIRIYVQDRKHSMTDPIETFDITETTKRRITIELEEGQRGGYRIMRGATVIEEEMFDYKDVE</sequence>
<keyword evidence="8" id="KW-0735">Signal-anchor</keyword>
<evidence type="ECO:0000256" key="3">
    <source>
        <dbReference type="ARBA" id="ARBA00022544"/>
    </source>
</evidence>
<dbReference type="PROSITE" id="PS00107">
    <property type="entry name" value="PROTEIN_KINASE_ATP"/>
    <property type="match status" value="1"/>
</dbReference>
<evidence type="ECO:0000256" key="13">
    <source>
        <dbReference type="PROSITE-ProRule" id="PRU10141"/>
    </source>
</evidence>
<reference evidence="17" key="1">
    <citation type="submission" date="2020-11" db="EMBL/GenBank/DDBJ databases">
        <title>Multidrug resistant novel bacterium Savagea serpentis sp. nov., isolated from the scats of a vine snake (Ahaetulla nasuta).</title>
        <authorList>
            <person name="Venkata Ramana V."/>
            <person name="Vikas Patil S."/>
            <person name="Yogita Lugani V."/>
        </authorList>
    </citation>
    <scope>NUCLEOTIDE SEQUENCE</scope>
    <source>
        <strain evidence="17">SN6</strain>
    </source>
</reference>
<dbReference type="FunFam" id="3.30.200.20:FF:000035">
    <property type="entry name" value="Serine/threonine protein kinase Stk1"/>
    <property type="match status" value="1"/>
</dbReference>
<dbReference type="InterPro" id="IPR000719">
    <property type="entry name" value="Prot_kinase_dom"/>
</dbReference>
<dbReference type="GO" id="GO:0004674">
    <property type="term" value="F:protein serine/threonine kinase activity"/>
    <property type="evidence" value="ECO:0007669"/>
    <property type="project" value="UniProtKB-KW"/>
</dbReference>
<evidence type="ECO:0000256" key="7">
    <source>
        <dbReference type="ARBA" id="ARBA00022840"/>
    </source>
</evidence>
<dbReference type="SMART" id="SM00740">
    <property type="entry name" value="PASTA"/>
    <property type="match status" value="3"/>
</dbReference>
<evidence type="ECO:0000313" key="18">
    <source>
        <dbReference type="Proteomes" id="UP000622653"/>
    </source>
</evidence>
<feature type="domain" description="PASTA" evidence="16">
    <location>
        <begin position="364"/>
        <end position="431"/>
    </location>
</feature>
<proteinExistence type="predicted"/>
<dbReference type="SMART" id="SM00220">
    <property type="entry name" value="S_TKc"/>
    <property type="match status" value="1"/>
</dbReference>
<comment type="catalytic activity">
    <reaction evidence="10">
        <text>L-seryl-[protein] + ATP = O-phospho-L-seryl-[protein] + ADP + H(+)</text>
        <dbReference type="Rhea" id="RHEA:17989"/>
        <dbReference type="Rhea" id="RHEA-COMP:9863"/>
        <dbReference type="Rhea" id="RHEA-COMP:11604"/>
        <dbReference type="ChEBI" id="CHEBI:15378"/>
        <dbReference type="ChEBI" id="CHEBI:29999"/>
        <dbReference type="ChEBI" id="CHEBI:30616"/>
        <dbReference type="ChEBI" id="CHEBI:83421"/>
        <dbReference type="ChEBI" id="CHEBI:456216"/>
        <dbReference type="EC" id="2.7.11.1"/>
    </reaction>
</comment>
<keyword evidence="2" id="KW-0723">Serine/threonine-protein kinase</keyword>
<keyword evidence="14" id="KW-1133">Transmembrane helix</keyword>
<gene>
    <name evidence="17" type="primary">pknB</name>
    <name evidence="17" type="ORF">IRY55_00875</name>
</gene>
<dbReference type="Pfam" id="PF03793">
    <property type="entry name" value="PASTA"/>
    <property type="match status" value="3"/>
</dbReference>
<dbReference type="GO" id="GO:0009847">
    <property type="term" value="P:spore germination"/>
    <property type="evidence" value="ECO:0007669"/>
    <property type="project" value="UniProtKB-ARBA"/>
</dbReference>
<dbReference type="CDD" id="cd06577">
    <property type="entry name" value="PASTA_pknB"/>
    <property type="match status" value="3"/>
</dbReference>
<keyword evidence="6 17" id="KW-0418">Kinase</keyword>
<dbReference type="InterPro" id="IPR005543">
    <property type="entry name" value="PASTA_dom"/>
</dbReference>
<evidence type="ECO:0000256" key="4">
    <source>
        <dbReference type="ARBA" id="ARBA00022679"/>
    </source>
</evidence>
<keyword evidence="4" id="KW-0808">Transferase</keyword>
<evidence type="ECO:0000256" key="6">
    <source>
        <dbReference type="ARBA" id="ARBA00022777"/>
    </source>
</evidence>
<keyword evidence="14" id="KW-0812">Transmembrane</keyword>
<evidence type="ECO:0000256" key="14">
    <source>
        <dbReference type="SAM" id="Phobius"/>
    </source>
</evidence>
<dbReference type="SUPFAM" id="SSF56112">
    <property type="entry name" value="Protein kinase-like (PK-like)"/>
    <property type="match status" value="1"/>
</dbReference>
<dbReference type="NCBIfam" id="NF033483">
    <property type="entry name" value="PknB_PASTA_kin"/>
    <property type="match status" value="1"/>
</dbReference>
<evidence type="ECO:0000256" key="9">
    <source>
        <dbReference type="ARBA" id="ARBA00047899"/>
    </source>
</evidence>
<dbReference type="Gene3D" id="3.30.200.20">
    <property type="entry name" value="Phosphorylase Kinase, domain 1"/>
    <property type="match status" value="1"/>
</dbReference>
<dbReference type="PROSITE" id="PS00108">
    <property type="entry name" value="PROTEIN_KINASE_ST"/>
    <property type="match status" value="1"/>
</dbReference>
<keyword evidence="14" id="KW-0472">Membrane</keyword>
<evidence type="ECO:0000259" key="16">
    <source>
        <dbReference type="PROSITE" id="PS51178"/>
    </source>
</evidence>
<keyword evidence="5 13" id="KW-0547">Nucleotide-binding</keyword>
<dbReference type="Gene3D" id="2.60.40.2560">
    <property type="match status" value="1"/>
</dbReference>
<organism evidence="17 18">
    <name type="scientific">Savagea serpentis</name>
    <dbReference type="NCBI Taxonomy" id="2785297"/>
    <lineage>
        <taxon>Bacteria</taxon>
        <taxon>Bacillati</taxon>
        <taxon>Bacillota</taxon>
        <taxon>Bacilli</taxon>
        <taxon>Bacillales</taxon>
        <taxon>Caryophanaceae</taxon>
        <taxon>Savagea</taxon>
    </lineage>
</organism>
<dbReference type="PROSITE" id="PS50011">
    <property type="entry name" value="PROTEIN_KINASE_DOM"/>
    <property type="match status" value="1"/>
</dbReference>
<evidence type="ECO:0000256" key="8">
    <source>
        <dbReference type="ARBA" id="ARBA00022968"/>
    </source>
</evidence>
<dbReference type="Pfam" id="PF00069">
    <property type="entry name" value="Pkinase"/>
    <property type="match status" value="1"/>
</dbReference>
<comment type="subcellular location">
    <subcellularLocation>
        <location evidence="11">Spore membrane</location>
        <topology evidence="11">Single-pass type II membrane protein</topology>
    </subcellularLocation>
</comment>
<dbReference type="GO" id="GO:0071224">
    <property type="term" value="P:cellular response to peptidoglycan"/>
    <property type="evidence" value="ECO:0007669"/>
    <property type="project" value="UniProtKB-ARBA"/>
</dbReference>
<dbReference type="GO" id="GO:0005524">
    <property type="term" value="F:ATP binding"/>
    <property type="evidence" value="ECO:0007669"/>
    <property type="project" value="UniProtKB-UniRule"/>
</dbReference>
<dbReference type="PANTHER" id="PTHR43289:SF34">
    <property type="entry name" value="SERINE_THREONINE-PROTEIN KINASE YBDM-RELATED"/>
    <property type="match status" value="1"/>
</dbReference>
<evidence type="ECO:0000256" key="5">
    <source>
        <dbReference type="ARBA" id="ARBA00022741"/>
    </source>
</evidence>
<evidence type="ECO:0000256" key="2">
    <source>
        <dbReference type="ARBA" id="ARBA00022527"/>
    </source>
</evidence>
<dbReference type="PROSITE" id="PS51178">
    <property type="entry name" value="PASTA"/>
    <property type="match status" value="3"/>
</dbReference>
<feature type="domain" description="Protein kinase" evidence="15">
    <location>
        <begin position="19"/>
        <end position="279"/>
    </location>
</feature>
<evidence type="ECO:0000313" key="17">
    <source>
        <dbReference type="EMBL" id="MBF4499897.1"/>
    </source>
</evidence>
<dbReference type="EC" id="2.7.11.1" evidence="1"/>
<dbReference type="EMBL" id="JADKPV010000001">
    <property type="protein sequence ID" value="MBF4499897.1"/>
    <property type="molecule type" value="Genomic_DNA"/>
</dbReference>
<feature type="binding site" evidence="13">
    <location>
        <position position="48"/>
    </location>
    <ligand>
        <name>ATP</name>
        <dbReference type="ChEBI" id="CHEBI:30616"/>
    </ligand>
</feature>
<dbReference type="InterPro" id="IPR011009">
    <property type="entry name" value="Kinase-like_dom_sf"/>
</dbReference>
<accession>A0A8J7KAX5</accession>
<dbReference type="GO" id="GO:0007165">
    <property type="term" value="P:signal transduction"/>
    <property type="evidence" value="ECO:0007669"/>
    <property type="project" value="UniProtKB-ARBA"/>
</dbReference>